<feature type="transmembrane region" description="Helical" evidence="1">
    <location>
        <begin position="53"/>
        <end position="73"/>
    </location>
</feature>
<sequence length="152" mass="15267">MAAEKTDAPALLLMVNVDDVVVFAIAVTTLALGKEVPTDVVELMTVAVDTVGLVVSVLVLTCTDVGVGAAFIITELVAPIKSGAVVVIAAPPFVTVEVMIVIVFAEVVEMVMIETPATPTGAGSGAATGNVVMGNAVTVVVRYPVGCATVAD</sequence>
<name>A0A4U7ATT3_9PEZI</name>
<protein>
    <submittedName>
        <fullName evidence="2">Uncharacterized protein</fullName>
    </submittedName>
</protein>
<gene>
    <name evidence="2" type="ORF">C1H76_8084</name>
</gene>
<evidence type="ECO:0000256" key="1">
    <source>
        <dbReference type="SAM" id="Phobius"/>
    </source>
</evidence>
<dbReference type="EMBL" id="PTQR01000106">
    <property type="protein sequence ID" value="TKX19886.1"/>
    <property type="molecule type" value="Genomic_DNA"/>
</dbReference>
<comment type="caution">
    <text evidence="2">The sequence shown here is derived from an EMBL/GenBank/DDBJ whole genome shotgun (WGS) entry which is preliminary data.</text>
</comment>
<reference evidence="2 3" key="1">
    <citation type="submission" date="2018-02" db="EMBL/GenBank/DDBJ databases">
        <title>Draft genome sequences of Elsinoe sp., causing black scab on jojoba.</title>
        <authorList>
            <person name="Stodart B."/>
            <person name="Jeffress S."/>
            <person name="Ash G."/>
            <person name="Arun Chinnappa K."/>
        </authorList>
    </citation>
    <scope>NUCLEOTIDE SEQUENCE [LARGE SCALE GENOMIC DNA]</scope>
    <source>
        <strain evidence="2 3">Hillstone_2</strain>
    </source>
</reference>
<feature type="transmembrane region" description="Helical" evidence="1">
    <location>
        <begin position="85"/>
        <end position="105"/>
    </location>
</feature>
<evidence type="ECO:0000313" key="3">
    <source>
        <dbReference type="Proteomes" id="UP000308133"/>
    </source>
</evidence>
<dbReference type="AlphaFoldDB" id="A0A4U7ATT3"/>
<dbReference type="Proteomes" id="UP000308133">
    <property type="component" value="Unassembled WGS sequence"/>
</dbReference>
<organism evidence="2 3">
    <name type="scientific">Elsinoe australis</name>
    <dbReference type="NCBI Taxonomy" id="40998"/>
    <lineage>
        <taxon>Eukaryota</taxon>
        <taxon>Fungi</taxon>
        <taxon>Dikarya</taxon>
        <taxon>Ascomycota</taxon>
        <taxon>Pezizomycotina</taxon>
        <taxon>Dothideomycetes</taxon>
        <taxon>Dothideomycetidae</taxon>
        <taxon>Myriangiales</taxon>
        <taxon>Elsinoaceae</taxon>
        <taxon>Elsinoe</taxon>
    </lineage>
</organism>
<evidence type="ECO:0000313" key="2">
    <source>
        <dbReference type="EMBL" id="TKX19886.1"/>
    </source>
</evidence>
<keyword evidence="1" id="KW-1133">Transmembrane helix</keyword>
<keyword evidence="1" id="KW-0472">Membrane</keyword>
<keyword evidence="1" id="KW-0812">Transmembrane</keyword>
<accession>A0A4U7ATT3</accession>
<proteinExistence type="predicted"/>
<feature type="transmembrane region" description="Helical" evidence="1">
    <location>
        <begin position="12"/>
        <end position="33"/>
    </location>
</feature>